<protein>
    <recommendedName>
        <fullName evidence="16">Hypoxanthine phosphoribosyltransferase</fullName>
        <ecNumber evidence="16">2.4.2.8</ecNumber>
    </recommendedName>
</protein>
<dbReference type="InterPro" id="IPR050408">
    <property type="entry name" value="HGPRT"/>
</dbReference>
<evidence type="ECO:0000256" key="15">
    <source>
        <dbReference type="ARBA" id="ARBA00049402"/>
    </source>
</evidence>
<dbReference type="InterPro" id="IPR029057">
    <property type="entry name" value="PRTase-like"/>
</dbReference>
<keyword evidence="13 16" id="KW-0460">Magnesium</keyword>
<keyword evidence="11 16" id="KW-0660">Purine salvage</keyword>
<organism evidence="18 19">
    <name type="scientific">Lentihominibacter faecis</name>
    <dbReference type="NCBI Taxonomy" id="2764712"/>
    <lineage>
        <taxon>Bacteria</taxon>
        <taxon>Bacillati</taxon>
        <taxon>Bacillota</taxon>
        <taxon>Clostridia</taxon>
        <taxon>Peptostreptococcales</taxon>
        <taxon>Anaerovoracaceae</taxon>
        <taxon>Lentihominibacter</taxon>
    </lineage>
</organism>
<accession>A0A923NB71</accession>
<keyword evidence="9 16" id="KW-0808">Transferase</keyword>
<dbReference type="InterPro" id="IPR000836">
    <property type="entry name" value="PRTase_dom"/>
</dbReference>
<evidence type="ECO:0000256" key="6">
    <source>
        <dbReference type="ARBA" id="ARBA00008391"/>
    </source>
</evidence>
<dbReference type="Pfam" id="PF00156">
    <property type="entry name" value="Pribosyltran"/>
    <property type="match status" value="1"/>
</dbReference>
<dbReference type="GO" id="GO:0046100">
    <property type="term" value="P:hypoxanthine metabolic process"/>
    <property type="evidence" value="ECO:0007669"/>
    <property type="project" value="TreeGrafter"/>
</dbReference>
<evidence type="ECO:0000256" key="7">
    <source>
        <dbReference type="ARBA" id="ARBA00022490"/>
    </source>
</evidence>
<dbReference type="SUPFAM" id="SSF53271">
    <property type="entry name" value="PRTase-like"/>
    <property type="match status" value="1"/>
</dbReference>
<dbReference type="PANTHER" id="PTHR43340">
    <property type="entry name" value="HYPOXANTHINE-GUANINE PHOSPHORIBOSYLTRANSFERASE"/>
    <property type="match status" value="1"/>
</dbReference>
<dbReference type="GO" id="GO:0032264">
    <property type="term" value="P:IMP salvage"/>
    <property type="evidence" value="ECO:0007669"/>
    <property type="project" value="TreeGrafter"/>
</dbReference>
<gene>
    <name evidence="18" type="primary">hpt</name>
    <name evidence="18" type="ORF">H8876_02860</name>
</gene>
<dbReference type="InterPro" id="IPR005904">
    <property type="entry name" value="Hxn_phspho_trans"/>
</dbReference>
<evidence type="ECO:0000313" key="18">
    <source>
        <dbReference type="EMBL" id="MBC5998941.1"/>
    </source>
</evidence>
<comment type="cofactor">
    <cofactor evidence="1 16">
        <name>Mg(2+)</name>
        <dbReference type="ChEBI" id="CHEBI:18420"/>
    </cofactor>
</comment>
<reference evidence="18" key="1">
    <citation type="submission" date="2020-08" db="EMBL/GenBank/DDBJ databases">
        <authorList>
            <person name="Liu C."/>
            <person name="Sun Q."/>
        </authorList>
    </citation>
    <scope>NUCLEOTIDE SEQUENCE</scope>
    <source>
        <strain evidence="18">BX16</strain>
    </source>
</reference>
<evidence type="ECO:0000256" key="9">
    <source>
        <dbReference type="ARBA" id="ARBA00022679"/>
    </source>
</evidence>
<name>A0A923NB71_9FIRM</name>
<evidence type="ECO:0000256" key="2">
    <source>
        <dbReference type="ARBA" id="ARBA00002049"/>
    </source>
</evidence>
<comment type="function">
    <text evidence="2">Purine salvage pathway enzyme that catalyzes the transfer of the ribosyl-5-phosphate group from 5-phospho-alpha-D-ribose 1-diphosphate (PRPP) to the N9 position of the 6-oxopurines hypoxanthine and guanine to form the corresponding ribonucleotides IMP (inosine 5'-monophosphate) and GMP (guanosine 5'-monophosphate), with the release of PPi.</text>
</comment>
<dbReference type="GO" id="GO:0005829">
    <property type="term" value="C:cytosol"/>
    <property type="evidence" value="ECO:0007669"/>
    <property type="project" value="TreeGrafter"/>
</dbReference>
<evidence type="ECO:0000256" key="1">
    <source>
        <dbReference type="ARBA" id="ARBA00001946"/>
    </source>
</evidence>
<evidence type="ECO:0000256" key="12">
    <source>
        <dbReference type="ARBA" id="ARBA00022741"/>
    </source>
</evidence>
<evidence type="ECO:0000256" key="5">
    <source>
        <dbReference type="ARBA" id="ARBA00004676"/>
    </source>
</evidence>
<feature type="domain" description="Phosphoribosyltransferase" evidence="17">
    <location>
        <begin position="13"/>
        <end position="160"/>
    </location>
</feature>
<dbReference type="RefSeq" id="WP_249286433.1">
    <property type="nucleotide sequence ID" value="NZ_JACRWC010000040.1"/>
</dbReference>
<dbReference type="CDD" id="cd06223">
    <property type="entry name" value="PRTases_typeI"/>
    <property type="match status" value="1"/>
</dbReference>
<comment type="pathway">
    <text evidence="5">Purine metabolism; GMP biosynthesis via salvage pathway; GMP from guanine: step 1/1.</text>
</comment>
<evidence type="ECO:0000259" key="17">
    <source>
        <dbReference type="Pfam" id="PF00156"/>
    </source>
</evidence>
<dbReference type="GO" id="GO:0006166">
    <property type="term" value="P:purine ribonucleoside salvage"/>
    <property type="evidence" value="ECO:0007669"/>
    <property type="project" value="UniProtKB-KW"/>
</dbReference>
<dbReference type="GO" id="GO:0032263">
    <property type="term" value="P:GMP salvage"/>
    <property type="evidence" value="ECO:0007669"/>
    <property type="project" value="TreeGrafter"/>
</dbReference>
<keyword evidence="10 16" id="KW-0479">Metal-binding</keyword>
<dbReference type="GO" id="GO:0000287">
    <property type="term" value="F:magnesium ion binding"/>
    <property type="evidence" value="ECO:0007669"/>
    <property type="project" value="TreeGrafter"/>
</dbReference>
<dbReference type="Gene3D" id="3.40.50.2020">
    <property type="match status" value="1"/>
</dbReference>
<evidence type="ECO:0000256" key="14">
    <source>
        <dbReference type="ARBA" id="ARBA00048811"/>
    </source>
</evidence>
<evidence type="ECO:0000256" key="4">
    <source>
        <dbReference type="ARBA" id="ARBA00004669"/>
    </source>
</evidence>
<proteinExistence type="inferred from homology"/>
<dbReference type="GO" id="GO:0006178">
    <property type="term" value="P:guanine salvage"/>
    <property type="evidence" value="ECO:0007669"/>
    <property type="project" value="TreeGrafter"/>
</dbReference>
<dbReference type="AlphaFoldDB" id="A0A923NB71"/>
<evidence type="ECO:0000256" key="11">
    <source>
        <dbReference type="ARBA" id="ARBA00022726"/>
    </source>
</evidence>
<dbReference type="GO" id="GO:0052657">
    <property type="term" value="F:guanine phosphoribosyltransferase activity"/>
    <property type="evidence" value="ECO:0007669"/>
    <property type="project" value="UniProtKB-ARBA"/>
</dbReference>
<comment type="catalytic activity">
    <reaction evidence="14">
        <text>GMP + diphosphate = guanine + 5-phospho-alpha-D-ribose 1-diphosphate</text>
        <dbReference type="Rhea" id="RHEA:25424"/>
        <dbReference type="ChEBI" id="CHEBI:16235"/>
        <dbReference type="ChEBI" id="CHEBI:33019"/>
        <dbReference type="ChEBI" id="CHEBI:58017"/>
        <dbReference type="ChEBI" id="CHEBI:58115"/>
        <dbReference type="EC" id="2.4.2.8"/>
    </reaction>
    <physiologicalReaction direction="right-to-left" evidence="14">
        <dbReference type="Rhea" id="RHEA:25426"/>
    </physiologicalReaction>
</comment>
<comment type="caution">
    <text evidence="18">The sequence shown here is derived from an EMBL/GenBank/DDBJ whole genome shotgun (WGS) entry which is preliminary data.</text>
</comment>
<evidence type="ECO:0000256" key="10">
    <source>
        <dbReference type="ARBA" id="ARBA00022723"/>
    </source>
</evidence>
<comment type="pathway">
    <text evidence="4 16">Purine metabolism; IMP biosynthesis via salvage pathway; IMP from hypoxanthine: step 1/1.</text>
</comment>
<dbReference type="GO" id="GO:0004422">
    <property type="term" value="F:hypoxanthine phosphoribosyltransferase activity"/>
    <property type="evidence" value="ECO:0007669"/>
    <property type="project" value="InterPro"/>
</dbReference>
<comment type="subcellular location">
    <subcellularLocation>
        <location evidence="3 16">Cytoplasm</location>
    </subcellularLocation>
</comment>
<sequence length="176" mass="19678">MHQDTIGTVMITQEEINAKAAEIGQQIEKDFAGEEVVLIGILRGAVLWMGDIMKNVNLDMVIDFMAVSSYGASTKSSGVVKINKDLDTNISGKNVIIVEDIVDSGTTLNYLKAYLQNHDAKCVKICTLLDKPEGRRVDIDVDYIGFTVDDRFIVGYGLDFDQKYRNLPYITYLEQE</sequence>
<evidence type="ECO:0000256" key="13">
    <source>
        <dbReference type="ARBA" id="ARBA00022842"/>
    </source>
</evidence>
<evidence type="ECO:0000256" key="8">
    <source>
        <dbReference type="ARBA" id="ARBA00022676"/>
    </source>
</evidence>
<keyword evidence="19" id="KW-1185">Reference proteome</keyword>
<comment type="catalytic activity">
    <reaction evidence="15">
        <text>IMP + diphosphate = hypoxanthine + 5-phospho-alpha-D-ribose 1-diphosphate</text>
        <dbReference type="Rhea" id="RHEA:17973"/>
        <dbReference type="ChEBI" id="CHEBI:17368"/>
        <dbReference type="ChEBI" id="CHEBI:33019"/>
        <dbReference type="ChEBI" id="CHEBI:58017"/>
        <dbReference type="ChEBI" id="CHEBI:58053"/>
        <dbReference type="EC" id="2.4.2.8"/>
    </reaction>
    <physiologicalReaction direction="right-to-left" evidence="15">
        <dbReference type="Rhea" id="RHEA:17975"/>
    </physiologicalReaction>
</comment>
<evidence type="ECO:0000256" key="3">
    <source>
        <dbReference type="ARBA" id="ARBA00004496"/>
    </source>
</evidence>
<evidence type="ECO:0000256" key="16">
    <source>
        <dbReference type="RuleBase" id="RU364099"/>
    </source>
</evidence>
<comment type="similarity">
    <text evidence="6 16">Belongs to the purine/pyrimidine phosphoribosyltransferase family.</text>
</comment>
<dbReference type="NCBIfam" id="TIGR01203">
    <property type="entry name" value="HGPRTase"/>
    <property type="match status" value="1"/>
</dbReference>
<dbReference type="Proteomes" id="UP000644115">
    <property type="component" value="Unassembled WGS sequence"/>
</dbReference>
<dbReference type="PANTHER" id="PTHR43340:SF1">
    <property type="entry name" value="HYPOXANTHINE PHOSPHORIBOSYLTRANSFERASE"/>
    <property type="match status" value="1"/>
</dbReference>
<dbReference type="GO" id="GO:0000166">
    <property type="term" value="F:nucleotide binding"/>
    <property type="evidence" value="ECO:0007669"/>
    <property type="project" value="UniProtKB-KW"/>
</dbReference>
<keyword evidence="8 16" id="KW-0328">Glycosyltransferase</keyword>
<dbReference type="EC" id="2.4.2.8" evidence="16"/>
<evidence type="ECO:0000313" key="19">
    <source>
        <dbReference type="Proteomes" id="UP000644115"/>
    </source>
</evidence>
<keyword evidence="12 16" id="KW-0547">Nucleotide-binding</keyword>
<dbReference type="EMBL" id="JACRWC010000040">
    <property type="protein sequence ID" value="MBC5998941.1"/>
    <property type="molecule type" value="Genomic_DNA"/>
</dbReference>
<dbReference type="FunFam" id="3.40.50.2020:FF:000006">
    <property type="entry name" value="Hypoxanthine phosphoribosyltransferase"/>
    <property type="match status" value="1"/>
</dbReference>
<keyword evidence="7 16" id="KW-0963">Cytoplasm</keyword>